<sequence length="53" mass="6032">MISKIHYLSFENASKATFGLQKIKITSMTMLNPEKQTCGMRVNILKRNDPPCC</sequence>
<dbReference type="AlphaFoldDB" id="S2JBS5"/>
<dbReference type="Proteomes" id="UP000014254">
    <property type="component" value="Unassembled WGS sequence"/>
</dbReference>
<gene>
    <name evidence="1" type="ORF">HMPREF1544_05936</name>
</gene>
<organism evidence="1 2">
    <name type="scientific">Mucor circinelloides f. circinelloides (strain 1006PhL)</name>
    <name type="common">Mucormycosis agent</name>
    <name type="synonym">Calyptromyces circinelloides</name>
    <dbReference type="NCBI Taxonomy" id="1220926"/>
    <lineage>
        <taxon>Eukaryota</taxon>
        <taxon>Fungi</taxon>
        <taxon>Fungi incertae sedis</taxon>
        <taxon>Mucoromycota</taxon>
        <taxon>Mucoromycotina</taxon>
        <taxon>Mucoromycetes</taxon>
        <taxon>Mucorales</taxon>
        <taxon>Mucorineae</taxon>
        <taxon>Mucoraceae</taxon>
        <taxon>Mucor</taxon>
    </lineage>
</organism>
<dbReference type="EMBL" id="KE123972">
    <property type="protein sequence ID" value="EPB87214.1"/>
    <property type="molecule type" value="Genomic_DNA"/>
</dbReference>
<dbReference type="InParanoid" id="S2JBS5"/>
<keyword evidence="2" id="KW-1185">Reference proteome</keyword>
<evidence type="ECO:0000313" key="2">
    <source>
        <dbReference type="Proteomes" id="UP000014254"/>
    </source>
</evidence>
<name>S2JBS5_MUCC1</name>
<proteinExistence type="predicted"/>
<accession>S2JBS5</accession>
<dbReference type="VEuPathDB" id="FungiDB:HMPREF1544_05936"/>
<protein>
    <submittedName>
        <fullName evidence="1">Uncharacterized protein</fullName>
    </submittedName>
</protein>
<evidence type="ECO:0000313" key="1">
    <source>
        <dbReference type="EMBL" id="EPB87214.1"/>
    </source>
</evidence>
<reference evidence="2" key="1">
    <citation type="submission" date="2013-05" db="EMBL/GenBank/DDBJ databases">
        <title>The Genome sequence of Mucor circinelloides f. circinelloides 1006PhL.</title>
        <authorList>
            <consortium name="The Broad Institute Genomics Platform"/>
            <person name="Cuomo C."/>
            <person name="Earl A."/>
            <person name="Findley K."/>
            <person name="Lee S.C."/>
            <person name="Walker B."/>
            <person name="Young S."/>
            <person name="Zeng Q."/>
            <person name="Gargeya S."/>
            <person name="Fitzgerald M."/>
            <person name="Haas B."/>
            <person name="Abouelleil A."/>
            <person name="Allen A.W."/>
            <person name="Alvarado L."/>
            <person name="Arachchi H.M."/>
            <person name="Berlin A.M."/>
            <person name="Chapman S.B."/>
            <person name="Gainer-Dewar J."/>
            <person name="Goldberg J."/>
            <person name="Griggs A."/>
            <person name="Gujja S."/>
            <person name="Hansen M."/>
            <person name="Howarth C."/>
            <person name="Imamovic A."/>
            <person name="Ireland A."/>
            <person name="Larimer J."/>
            <person name="McCowan C."/>
            <person name="Murphy C."/>
            <person name="Pearson M."/>
            <person name="Poon T.W."/>
            <person name="Priest M."/>
            <person name="Roberts A."/>
            <person name="Saif S."/>
            <person name="Shea T."/>
            <person name="Sisk P."/>
            <person name="Sykes S."/>
            <person name="Wortman J."/>
            <person name="Nusbaum C."/>
            <person name="Birren B."/>
        </authorList>
    </citation>
    <scope>NUCLEOTIDE SEQUENCE [LARGE SCALE GENOMIC DNA]</scope>
    <source>
        <strain evidence="2">1006PhL</strain>
    </source>
</reference>